<evidence type="ECO:0000313" key="1">
    <source>
        <dbReference type="EMBL" id="ODM89294.1"/>
    </source>
</evidence>
<dbReference type="EMBL" id="LJIJ01002747">
    <property type="protein sequence ID" value="ODM89294.1"/>
    <property type="molecule type" value="Genomic_DNA"/>
</dbReference>
<dbReference type="Proteomes" id="UP000094527">
    <property type="component" value="Unassembled WGS sequence"/>
</dbReference>
<evidence type="ECO:0000313" key="2">
    <source>
        <dbReference type="Proteomes" id="UP000094527"/>
    </source>
</evidence>
<accession>A0A1D2M8R8</accession>
<protein>
    <submittedName>
        <fullName evidence="1">Uncharacterized protein</fullName>
    </submittedName>
</protein>
<feature type="non-terminal residue" evidence="1">
    <location>
        <position position="213"/>
    </location>
</feature>
<comment type="caution">
    <text evidence="1">The sequence shown here is derived from an EMBL/GenBank/DDBJ whole genome shotgun (WGS) entry which is preliminary data.</text>
</comment>
<reference evidence="1 2" key="1">
    <citation type="journal article" date="2016" name="Genome Biol. Evol.">
        <title>Gene Family Evolution Reflects Adaptation to Soil Environmental Stressors in the Genome of the Collembolan Orchesella cincta.</title>
        <authorList>
            <person name="Faddeeva-Vakhrusheva A."/>
            <person name="Derks M.F."/>
            <person name="Anvar S.Y."/>
            <person name="Agamennone V."/>
            <person name="Suring W."/>
            <person name="Smit S."/>
            <person name="van Straalen N.M."/>
            <person name="Roelofs D."/>
        </authorList>
    </citation>
    <scope>NUCLEOTIDE SEQUENCE [LARGE SCALE GENOMIC DNA]</scope>
    <source>
        <tissue evidence="1">Mixed pool</tissue>
    </source>
</reference>
<keyword evidence="2" id="KW-1185">Reference proteome</keyword>
<name>A0A1D2M8R8_ORCCI</name>
<gene>
    <name evidence="1" type="ORF">Ocin01_17387</name>
</gene>
<sequence length="213" mass="23650">MKIMGRKRKAGASRVANPSFLCVISRKDTLEFSPLFLIFGKLKQSTGYLSLYCIKAWESPSNSFKNFKVDFCLMRDPSIEALSGSAPEQSTSSWYSSLPNTEYNPYPLRGVMRVGGIKDVRVILMASTVNLPISLLESHQFGSLARDHLHAIITPLNEVPGAPVVLPEPGSTRSGTSFTSSSHSISTAGQRQLLRLARLRFNFQVKQYKLHIN</sequence>
<organism evidence="1 2">
    <name type="scientific">Orchesella cincta</name>
    <name type="common">Springtail</name>
    <name type="synonym">Podura cincta</name>
    <dbReference type="NCBI Taxonomy" id="48709"/>
    <lineage>
        <taxon>Eukaryota</taxon>
        <taxon>Metazoa</taxon>
        <taxon>Ecdysozoa</taxon>
        <taxon>Arthropoda</taxon>
        <taxon>Hexapoda</taxon>
        <taxon>Collembola</taxon>
        <taxon>Entomobryomorpha</taxon>
        <taxon>Entomobryoidea</taxon>
        <taxon>Orchesellidae</taxon>
        <taxon>Orchesellinae</taxon>
        <taxon>Orchesella</taxon>
    </lineage>
</organism>
<dbReference type="AlphaFoldDB" id="A0A1D2M8R8"/>
<proteinExistence type="predicted"/>